<reference evidence="1" key="1">
    <citation type="submission" date="2020-03" db="EMBL/GenBank/DDBJ databases">
        <title>The deep terrestrial virosphere.</title>
        <authorList>
            <person name="Holmfeldt K."/>
            <person name="Nilsson E."/>
            <person name="Simone D."/>
            <person name="Lopez-Fernandez M."/>
            <person name="Wu X."/>
            <person name="de Brujin I."/>
            <person name="Lundin D."/>
            <person name="Andersson A."/>
            <person name="Bertilsson S."/>
            <person name="Dopson M."/>
        </authorList>
    </citation>
    <scope>NUCLEOTIDE SEQUENCE</scope>
    <source>
        <strain evidence="2">MM415A00921</strain>
        <strain evidence="3">MM415B04510</strain>
        <strain evidence="1">TM448A00108</strain>
        <strain evidence="4">TM448B01989</strain>
    </source>
</reference>
<name>A0A6H1Z9A1_9ZZZZ</name>
<dbReference type="EMBL" id="MT142375">
    <property type="protein sequence ID" value="QJA79279.1"/>
    <property type="molecule type" value="Genomic_DNA"/>
</dbReference>
<gene>
    <name evidence="2" type="ORF">MM415A00921_0008</name>
    <name evidence="3" type="ORF">MM415B04510_0006</name>
    <name evidence="1" type="ORF">TM448A00108_0103</name>
    <name evidence="4" type="ORF">TM448B01989_0011</name>
</gene>
<evidence type="ECO:0000313" key="3">
    <source>
        <dbReference type="EMBL" id="QJA92699.1"/>
    </source>
</evidence>
<protein>
    <submittedName>
        <fullName evidence="1">Uncharacterized protein</fullName>
    </submittedName>
</protein>
<proteinExistence type="predicted"/>
<sequence>MKYEFIHKIVFSLSIKLLTIHLYRIDKYFDFTLSIVDISDEIESRSLFHLERNLGVCTNMDIFFIHVIGG</sequence>
<evidence type="ECO:0000313" key="2">
    <source>
        <dbReference type="EMBL" id="QJA79279.1"/>
    </source>
</evidence>
<dbReference type="EMBL" id="MT143976">
    <property type="protein sequence ID" value="QJA44476.1"/>
    <property type="molecule type" value="Genomic_DNA"/>
</dbReference>
<dbReference type="EMBL" id="MT144859">
    <property type="protein sequence ID" value="QJI00535.1"/>
    <property type="molecule type" value="Genomic_DNA"/>
</dbReference>
<organism evidence="1">
    <name type="scientific">viral metagenome</name>
    <dbReference type="NCBI Taxonomy" id="1070528"/>
    <lineage>
        <taxon>unclassified sequences</taxon>
        <taxon>metagenomes</taxon>
        <taxon>organismal metagenomes</taxon>
    </lineage>
</organism>
<evidence type="ECO:0000313" key="1">
    <source>
        <dbReference type="EMBL" id="QJA44476.1"/>
    </source>
</evidence>
<accession>A0A6H1Z9A1</accession>
<dbReference type="EMBL" id="MT143089">
    <property type="protein sequence ID" value="QJA92699.1"/>
    <property type="molecule type" value="Genomic_DNA"/>
</dbReference>
<dbReference type="AlphaFoldDB" id="A0A6H1Z9A1"/>
<evidence type="ECO:0000313" key="4">
    <source>
        <dbReference type="EMBL" id="QJI00535.1"/>
    </source>
</evidence>